<evidence type="ECO:0000313" key="3">
    <source>
        <dbReference type="Proteomes" id="UP000427906"/>
    </source>
</evidence>
<dbReference type="Proteomes" id="UP000427906">
    <property type="component" value="Chromosome"/>
</dbReference>
<dbReference type="EMBL" id="AP021874">
    <property type="protein sequence ID" value="BBO67080.1"/>
    <property type="molecule type" value="Genomic_DNA"/>
</dbReference>
<accession>A0A5K7YG83</accession>
<name>A0A5K7YG83_9BACT</name>
<keyword evidence="3" id="KW-1185">Reference proteome</keyword>
<protein>
    <submittedName>
        <fullName evidence="2">Uncharacterized protein</fullName>
    </submittedName>
</protein>
<dbReference type="RefSeq" id="WP_155315374.1">
    <property type="nucleotide sequence ID" value="NZ_AP021874.1"/>
</dbReference>
<sequence length="111" mass="11738">MSSKKVIVIGLIVCSVILFSSINVMAAANWFSATVDSSTAGTTFQCELTGTEEGGGTRTFTKKTFLLYSPLKNSMLAVLLSAQSIGSSVRVYVDPEVGTFPTIYGIGLQSQ</sequence>
<reference evidence="2 3" key="1">
    <citation type="submission" date="2019-11" db="EMBL/GenBank/DDBJ databases">
        <title>Comparative genomics of hydrocarbon-degrading Desulfosarcina strains.</title>
        <authorList>
            <person name="Watanabe M."/>
            <person name="Kojima H."/>
            <person name="Fukui M."/>
        </authorList>
    </citation>
    <scope>NUCLEOTIDE SEQUENCE [LARGE SCALE GENOMIC DNA]</scope>
    <source>
        <strain evidence="2 3">PL12</strain>
    </source>
</reference>
<feature type="signal peptide" evidence="1">
    <location>
        <begin position="1"/>
        <end position="26"/>
    </location>
</feature>
<feature type="chain" id="PRO_5024325607" evidence="1">
    <location>
        <begin position="27"/>
        <end position="111"/>
    </location>
</feature>
<organism evidence="2 3">
    <name type="scientific">Desulfosarcina alkanivorans</name>
    <dbReference type="NCBI Taxonomy" id="571177"/>
    <lineage>
        <taxon>Bacteria</taxon>
        <taxon>Pseudomonadati</taxon>
        <taxon>Thermodesulfobacteriota</taxon>
        <taxon>Desulfobacteria</taxon>
        <taxon>Desulfobacterales</taxon>
        <taxon>Desulfosarcinaceae</taxon>
        <taxon>Desulfosarcina</taxon>
    </lineage>
</organism>
<evidence type="ECO:0000256" key="1">
    <source>
        <dbReference type="SAM" id="SignalP"/>
    </source>
</evidence>
<dbReference type="KEGG" id="dalk:DSCA_10100"/>
<proteinExistence type="predicted"/>
<dbReference type="AlphaFoldDB" id="A0A5K7YG83"/>
<gene>
    <name evidence="2" type="ORF">DSCA_10100</name>
</gene>
<evidence type="ECO:0000313" key="2">
    <source>
        <dbReference type="EMBL" id="BBO67080.1"/>
    </source>
</evidence>
<keyword evidence="1" id="KW-0732">Signal</keyword>